<dbReference type="GO" id="GO:0046872">
    <property type="term" value="F:metal ion binding"/>
    <property type="evidence" value="ECO:0007669"/>
    <property type="project" value="UniProtKB-KW"/>
</dbReference>
<keyword evidence="3" id="KW-0862">Zinc</keyword>
<dbReference type="Pfam" id="PF04828">
    <property type="entry name" value="GFA"/>
    <property type="match status" value="1"/>
</dbReference>
<dbReference type="InterPro" id="IPR006913">
    <property type="entry name" value="CENP-V/GFA"/>
</dbReference>
<accession>A0A8T9CQE6</accession>
<evidence type="ECO:0000256" key="1">
    <source>
        <dbReference type="ARBA" id="ARBA00005495"/>
    </source>
</evidence>
<sequence length="138" mass="14682">MAQEGGCLCNKVRVNYTGEPNAHVLCHCLDCRKISGSAYSNNIIVPDGNFKLVSGTPKTFTKTADSGNTIVSHFCGDCGTTVYRTGDSFPGANIVKVGVMDDPEWPTKNVPKGELFAGQRVPWAKEVDGAAQMPGMPS</sequence>
<dbReference type="SUPFAM" id="SSF51316">
    <property type="entry name" value="Mss4-like"/>
    <property type="match status" value="1"/>
</dbReference>
<dbReference type="AlphaFoldDB" id="A0A8T9CQE6"/>
<organism evidence="6 7">
    <name type="scientific">Lachnellula suecica</name>
    <dbReference type="NCBI Taxonomy" id="602035"/>
    <lineage>
        <taxon>Eukaryota</taxon>
        <taxon>Fungi</taxon>
        <taxon>Dikarya</taxon>
        <taxon>Ascomycota</taxon>
        <taxon>Pezizomycotina</taxon>
        <taxon>Leotiomycetes</taxon>
        <taxon>Helotiales</taxon>
        <taxon>Lachnaceae</taxon>
        <taxon>Lachnellula</taxon>
    </lineage>
</organism>
<evidence type="ECO:0000256" key="2">
    <source>
        <dbReference type="ARBA" id="ARBA00022723"/>
    </source>
</evidence>
<dbReference type="PANTHER" id="PTHR33337:SF30">
    <property type="entry name" value="DUF636 DOMAIN PROTEIN (AFU_ORTHOLOGUE AFUA_1G03180)"/>
    <property type="match status" value="1"/>
</dbReference>
<dbReference type="InterPro" id="IPR011057">
    <property type="entry name" value="Mss4-like_sf"/>
</dbReference>
<reference evidence="6 7" key="1">
    <citation type="submission" date="2018-05" db="EMBL/GenBank/DDBJ databases">
        <title>Genome sequencing and assembly of the regulated plant pathogen Lachnellula willkommii and related sister species for the development of diagnostic species identification markers.</title>
        <authorList>
            <person name="Giroux E."/>
            <person name="Bilodeau G."/>
        </authorList>
    </citation>
    <scope>NUCLEOTIDE SEQUENCE [LARGE SCALE GENOMIC DNA]</scope>
    <source>
        <strain evidence="6 7">CBS 268.59</strain>
    </source>
</reference>
<keyword evidence="4" id="KW-0456">Lyase</keyword>
<evidence type="ECO:0000313" key="6">
    <source>
        <dbReference type="EMBL" id="TVY84883.1"/>
    </source>
</evidence>
<protein>
    <recommendedName>
        <fullName evidence="5">CENP-V/GFA domain-containing protein</fullName>
    </recommendedName>
</protein>
<keyword evidence="2" id="KW-0479">Metal-binding</keyword>
<proteinExistence type="inferred from homology"/>
<feature type="domain" description="CENP-V/GFA" evidence="5">
    <location>
        <begin position="3"/>
        <end position="106"/>
    </location>
</feature>
<dbReference type="EMBL" id="QGMK01000047">
    <property type="protein sequence ID" value="TVY84883.1"/>
    <property type="molecule type" value="Genomic_DNA"/>
</dbReference>
<dbReference type="GO" id="GO:0016846">
    <property type="term" value="F:carbon-sulfur lyase activity"/>
    <property type="evidence" value="ECO:0007669"/>
    <property type="project" value="InterPro"/>
</dbReference>
<evidence type="ECO:0000256" key="4">
    <source>
        <dbReference type="ARBA" id="ARBA00023239"/>
    </source>
</evidence>
<keyword evidence="7" id="KW-1185">Reference proteome</keyword>
<evidence type="ECO:0000313" key="7">
    <source>
        <dbReference type="Proteomes" id="UP000469558"/>
    </source>
</evidence>
<dbReference type="PANTHER" id="PTHR33337">
    <property type="entry name" value="GFA DOMAIN-CONTAINING PROTEIN"/>
    <property type="match status" value="1"/>
</dbReference>
<dbReference type="PROSITE" id="PS51891">
    <property type="entry name" value="CENP_V_GFA"/>
    <property type="match status" value="1"/>
</dbReference>
<dbReference type="Gene3D" id="3.90.1590.10">
    <property type="entry name" value="glutathione-dependent formaldehyde- activating enzyme (gfa)"/>
    <property type="match status" value="1"/>
</dbReference>
<name>A0A8T9CQE6_9HELO</name>
<dbReference type="Proteomes" id="UP000469558">
    <property type="component" value="Unassembled WGS sequence"/>
</dbReference>
<comment type="similarity">
    <text evidence="1">Belongs to the Gfa family.</text>
</comment>
<comment type="caution">
    <text evidence="6">The sequence shown here is derived from an EMBL/GenBank/DDBJ whole genome shotgun (WGS) entry which is preliminary data.</text>
</comment>
<evidence type="ECO:0000259" key="5">
    <source>
        <dbReference type="PROSITE" id="PS51891"/>
    </source>
</evidence>
<evidence type="ECO:0000256" key="3">
    <source>
        <dbReference type="ARBA" id="ARBA00022833"/>
    </source>
</evidence>
<gene>
    <name evidence="6" type="ORF">LSUE1_G001075</name>
</gene>
<dbReference type="OrthoDB" id="9985472at2759"/>